<feature type="repeat" description="WD" evidence="3">
    <location>
        <begin position="502"/>
        <end position="543"/>
    </location>
</feature>
<reference evidence="4" key="1">
    <citation type="journal article" date="2023" name="IMA Fungus">
        <title>Comparative genomic study of the Penicillium genus elucidates a diverse pangenome and 15 lateral gene transfer events.</title>
        <authorList>
            <person name="Petersen C."/>
            <person name="Sorensen T."/>
            <person name="Nielsen M.R."/>
            <person name="Sondergaard T.E."/>
            <person name="Sorensen J.L."/>
            <person name="Fitzpatrick D.A."/>
            <person name="Frisvad J.C."/>
            <person name="Nielsen K.L."/>
        </authorList>
    </citation>
    <scope>NUCLEOTIDE SEQUENCE</scope>
    <source>
        <strain evidence="4">IBT 17514</strain>
    </source>
</reference>
<proteinExistence type="predicted"/>
<feature type="repeat" description="WD" evidence="3">
    <location>
        <begin position="544"/>
        <end position="585"/>
    </location>
</feature>
<feature type="repeat" description="WD" evidence="3">
    <location>
        <begin position="783"/>
        <end position="802"/>
    </location>
</feature>
<feature type="repeat" description="WD" evidence="3">
    <location>
        <begin position="812"/>
        <end position="853"/>
    </location>
</feature>
<dbReference type="GO" id="GO:0072330">
    <property type="term" value="P:monocarboxylic acid biosynthetic process"/>
    <property type="evidence" value="ECO:0007669"/>
    <property type="project" value="UniProtKB-ARBA"/>
</dbReference>
<evidence type="ECO:0000256" key="3">
    <source>
        <dbReference type="PROSITE-ProRule" id="PRU00221"/>
    </source>
</evidence>
<feature type="repeat" description="WD" evidence="3">
    <location>
        <begin position="467"/>
        <end position="501"/>
    </location>
</feature>
<feature type="repeat" description="WD" evidence="3">
    <location>
        <begin position="586"/>
        <end position="620"/>
    </location>
</feature>
<dbReference type="Gene3D" id="2.130.10.10">
    <property type="entry name" value="YVTN repeat-like/Quinoprotein amine dehydrogenase"/>
    <property type="match status" value="4"/>
</dbReference>
<dbReference type="PANTHER" id="PTHR19879:SF9">
    <property type="entry name" value="TRANSCRIPTION INITIATION FACTOR TFIID SUBUNIT 5"/>
    <property type="match status" value="1"/>
</dbReference>
<name>A0AAD6MVP2_9EURO</name>
<gene>
    <name evidence="4" type="ORF">N7493_006618</name>
</gene>
<dbReference type="Pfam" id="PF00400">
    <property type="entry name" value="WD40"/>
    <property type="match status" value="11"/>
</dbReference>
<feature type="repeat" description="WD" evidence="3">
    <location>
        <begin position="661"/>
        <end position="702"/>
    </location>
</feature>
<dbReference type="EMBL" id="JAQJAN010000008">
    <property type="protein sequence ID" value="KAJ5724890.1"/>
    <property type="molecule type" value="Genomic_DNA"/>
</dbReference>
<dbReference type="InterPro" id="IPR015943">
    <property type="entry name" value="WD40/YVTN_repeat-like_dom_sf"/>
</dbReference>
<dbReference type="InterPro" id="IPR029058">
    <property type="entry name" value="AB_hydrolase_fold"/>
</dbReference>
<feature type="repeat" description="WD" evidence="3">
    <location>
        <begin position="641"/>
        <end position="660"/>
    </location>
</feature>
<dbReference type="PROSITE" id="PS50294">
    <property type="entry name" value="WD_REPEATS_REGION"/>
    <property type="match status" value="9"/>
</dbReference>
<evidence type="ECO:0000313" key="4">
    <source>
        <dbReference type="EMBL" id="KAJ5724890.1"/>
    </source>
</evidence>
<keyword evidence="2" id="KW-0677">Repeat</keyword>
<dbReference type="SMART" id="SM00320">
    <property type="entry name" value="WD40"/>
    <property type="match status" value="12"/>
</dbReference>
<dbReference type="PRINTS" id="PR00320">
    <property type="entry name" value="GPROTEINBRPT"/>
</dbReference>
<protein>
    <recommendedName>
        <fullName evidence="6">WD40 repeat-like protein</fullName>
    </recommendedName>
</protein>
<reference evidence="4" key="2">
    <citation type="submission" date="2023-01" db="EMBL/GenBank/DDBJ databases">
        <authorList>
            <person name="Petersen C."/>
        </authorList>
    </citation>
    <scope>NUCLEOTIDE SEQUENCE</scope>
    <source>
        <strain evidence="4">IBT 17514</strain>
    </source>
</reference>
<feature type="repeat" description="WD" evidence="3">
    <location>
        <begin position="958"/>
        <end position="999"/>
    </location>
</feature>
<keyword evidence="1 3" id="KW-0853">WD repeat</keyword>
<dbReference type="PANTHER" id="PTHR19879">
    <property type="entry name" value="TRANSCRIPTION INITIATION FACTOR TFIID"/>
    <property type="match status" value="1"/>
</dbReference>
<feature type="repeat" description="WD" evidence="3">
    <location>
        <begin position="703"/>
        <end position="744"/>
    </location>
</feature>
<evidence type="ECO:0000256" key="2">
    <source>
        <dbReference type="ARBA" id="ARBA00022737"/>
    </source>
</evidence>
<evidence type="ECO:0000313" key="5">
    <source>
        <dbReference type="Proteomes" id="UP001215712"/>
    </source>
</evidence>
<comment type="caution">
    <text evidence="4">The sequence shown here is derived from an EMBL/GenBank/DDBJ whole genome shotgun (WGS) entry which is preliminary data.</text>
</comment>
<dbReference type="Gene3D" id="3.40.50.1820">
    <property type="entry name" value="alpha/beta hydrolase"/>
    <property type="match status" value="1"/>
</dbReference>
<dbReference type="InterPro" id="IPR001680">
    <property type="entry name" value="WD40_rpt"/>
</dbReference>
<dbReference type="AlphaFoldDB" id="A0AAD6MVP2"/>
<feature type="repeat" description="WD" evidence="3">
    <location>
        <begin position="917"/>
        <end position="949"/>
    </location>
</feature>
<sequence length="1024" mass="113398">MASETKYFVAEPYPNINADGPSSTTYLTLAYRTIGVPGMPAVMMPSCFSGRLRNTFPFLYITDDGTTPILANYFVILVGMLSASEYSSLSNAHPSMRGSKFPKVTIEDNALGFNKLAAYNGFSFFTTSYRQLWTEISEYSLKIALVPFDKNVALKLIGRRLVDISGGLFIWASTACRFIREGRRLALRRLSLLMNGSSPGVGPEKQLSEIYATVLRSSIQEGYSDDEKDVVYEMFRELLGSIVILSSPLSVDSLSNLLPLSSTDIANTLADLHTIFNIPDDKDRPICLHHATFRNFLLDKNRCSDLNFWVDERQAHKDMADNCVRLMSKSLEIDLCGLKSPGALAEDVDPKLIRQHVPPELEYVIHHYRKSGVSIHDDDLPHIFFEHNFLYWLELMSLTVNNSEVAAILRMYSSLLVAPLQTYAAALIFSDRDNEFWSQLTPLVHKVRIAEAILEKPKRPKTIFSFLNDIAFTPDGQHIASGSVDEVDRLWDIATRTKQGTLKGHRYKVGSVAISADGMMIASGSDDSLIMVWDWETRNLRYILQSHSRWVNSVVSSPDGKLLGSGSMDETLRIWHAKNGKALFTLDDKSSCVNSVAFSPDSSLIASGSVDKLIWIWDMKERVVLFLLDGHAGAMTGNSCGADDSTVRLWDTKTGTESGTLKRHLGRVMAASFSPDGRLIASGSEDMSVILWDVLSRSRLVMLEGHTSGINAVTFSPDSQLLVSSSFNDEVFLWSSRTGERLGKFDEYGDNGIPSWREKTKKIQAQIKCFEDEPIDRALGQIFSPNGQVVASGSQDKTIKLWTKNGAQRLLLQGHSDAIGCLVFSPDSKYIASAARDTTAKLWSVETGAIRQTFQGHSANVSLIRFSSDGLMLVSYSTDKTAMVWSVERGSIIEKLEGHADTVNDVKFSPRQVLQTLKGHSDTVNAVNFSPDGTILISSSADATIRLWSTNGTARGTLIGHTLPVNSAAISADNKLVVSCSDDKKVRFWDLETKLAIRVLDFTTPLRSRSVGHELDFPIYTSSD</sequence>
<dbReference type="SUPFAM" id="SSF50978">
    <property type="entry name" value="WD40 repeat-like"/>
    <property type="match status" value="2"/>
</dbReference>
<accession>A0AAD6MVP2</accession>
<dbReference type="Proteomes" id="UP001215712">
    <property type="component" value="Unassembled WGS sequence"/>
</dbReference>
<evidence type="ECO:0008006" key="6">
    <source>
        <dbReference type="Google" id="ProtNLM"/>
    </source>
</evidence>
<feature type="repeat" description="WD" evidence="3">
    <location>
        <begin position="854"/>
        <end position="895"/>
    </location>
</feature>
<dbReference type="CDD" id="cd00200">
    <property type="entry name" value="WD40"/>
    <property type="match status" value="2"/>
</dbReference>
<dbReference type="InterPro" id="IPR019775">
    <property type="entry name" value="WD40_repeat_CS"/>
</dbReference>
<evidence type="ECO:0000256" key="1">
    <source>
        <dbReference type="ARBA" id="ARBA00022574"/>
    </source>
</evidence>
<dbReference type="GO" id="GO:0017000">
    <property type="term" value="P:antibiotic biosynthetic process"/>
    <property type="evidence" value="ECO:0007669"/>
    <property type="project" value="UniProtKB-ARBA"/>
</dbReference>
<dbReference type="PROSITE" id="PS00678">
    <property type="entry name" value="WD_REPEATS_1"/>
    <property type="match status" value="3"/>
</dbReference>
<dbReference type="PROSITE" id="PS50082">
    <property type="entry name" value="WD_REPEATS_2"/>
    <property type="match status" value="12"/>
</dbReference>
<dbReference type="InterPro" id="IPR020472">
    <property type="entry name" value="WD40_PAC1"/>
</dbReference>
<keyword evidence="5" id="KW-1185">Reference proteome</keyword>
<dbReference type="InterPro" id="IPR036322">
    <property type="entry name" value="WD40_repeat_dom_sf"/>
</dbReference>
<organism evidence="4 5">
    <name type="scientific">Penicillium malachiteum</name>
    <dbReference type="NCBI Taxonomy" id="1324776"/>
    <lineage>
        <taxon>Eukaryota</taxon>
        <taxon>Fungi</taxon>
        <taxon>Dikarya</taxon>
        <taxon>Ascomycota</taxon>
        <taxon>Pezizomycotina</taxon>
        <taxon>Eurotiomycetes</taxon>
        <taxon>Eurotiomycetidae</taxon>
        <taxon>Eurotiales</taxon>
        <taxon>Aspergillaceae</taxon>
        <taxon>Penicillium</taxon>
    </lineage>
</organism>